<name>A0A550CU88_9AGAR</name>
<evidence type="ECO:0000313" key="1">
    <source>
        <dbReference type="EMBL" id="TRM68346.1"/>
    </source>
</evidence>
<dbReference type="InterPro" id="IPR009737">
    <property type="entry name" value="Aim32/Apd1-like"/>
</dbReference>
<dbReference type="Pfam" id="PF06999">
    <property type="entry name" value="Suc_Fer-like"/>
    <property type="match status" value="1"/>
</dbReference>
<dbReference type="EMBL" id="VDMD01000002">
    <property type="protein sequence ID" value="TRM68346.1"/>
    <property type="molecule type" value="Genomic_DNA"/>
</dbReference>
<dbReference type="AlphaFoldDB" id="A0A550CU88"/>
<dbReference type="PANTHER" id="PTHR31902:SF14">
    <property type="entry name" value="ACTIN PATCHES DISTAL PROTEIN 1"/>
    <property type="match status" value="1"/>
</dbReference>
<dbReference type="SUPFAM" id="SSF52833">
    <property type="entry name" value="Thioredoxin-like"/>
    <property type="match status" value="1"/>
</dbReference>
<dbReference type="PANTHER" id="PTHR31902">
    <property type="entry name" value="ACTIN PATCHES DISTAL PROTEIN 1"/>
    <property type="match status" value="1"/>
</dbReference>
<proteinExistence type="predicted"/>
<dbReference type="Gene3D" id="3.40.30.10">
    <property type="entry name" value="Glutaredoxin"/>
    <property type="match status" value="1"/>
</dbReference>
<evidence type="ECO:0000313" key="2">
    <source>
        <dbReference type="Proteomes" id="UP000320762"/>
    </source>
</evidence>
<gene>
    <name evidence="1" type="ORF">BD626DRAFT_581181</name>
</gene>
<organism evidence="1 2">
    <name type="scientific">Schizophyllum amplum</name>
    <dbReference type="NCBI Taxonomy" id="97359"/>
    <lineage>
        <taxon>Eukaryota</taxon>
        <taxon>Fungi</taxon>
        <taxon>Dikarya</taxon>
        <taxon>Basidiomycota</taxon>
        <taxon>Agaricomycotina</taxon>
        <taxon>Agaricomycetes</taxon>
        <taxon>Agaricomycetidae</taxon>
        <taxon>Agaricales</taxon>
        <taxon>Schizophyllaceae</taxon>
        <taxon>Schizophyllum</taxon>
    </lineage>
</organism>
<accession>A0A550CU88</accession>
<comment type="caution">
    <text evidence="1">The sequence shown here is derived from an EMBL/GenBank/DDBJ whole genome shotgun (WGS) entry which is preliminary data.</text>
</comment>
<protein>
    <submittedName>
        <fullName evidence="1">Sucrase/ferredoxin-like-domain-containing protein</fullName>
    </submittedName>
</protein>
<sequence>MNVWTDHLLRSLSSYPLVRYVTNLWRLIWTSPYSYSPLYFVMMQRLRGLKSTILGQDTNKSHIAHELEEGSVPIDAEAACRSCADPCDAGHDEYPSKFDVDMETRMLGSVKPYRRQVVISTGKEDWAREVTDVKGTLAAYLGSVHTTKPSRGTHAGIGSPPKHVDGVFAAENGGRLSVLNGSHATLSDDQDQETVLIFPDYTLVTGVSASEAAAQALYDAALSPSALPGHLTGDMHTWVIPYSCVILLCSHKRRDNRCSIAAKTLEHCFCHALSSAGWQADTRLEDPTALMGSDPLEAFTGTAEEKEAHVKEQLKSLRTEKRALVLKNSHTGGHRYAGNCIIYTPAGQGVWYGRVTPHEVDMIVKTTLEGGKVLPSLLRGGVNIAKPGCHSLHEW</sequence>
<keyword evidence="2" id="KW-1185">Reference proteome</keyword>
<dbReference type="Proteomes" id="UP000320762">
    <property type="component" value="Unassembled WGS sequence"/>
</dbReference>
<dbReference type="InterPro" id="IPR036249">
    <property type="entry name" value="Thioredoxin-like_sf"/>
</dbReference>
<reference evidence="1 2" key="1">
    <citation type="journal article" date="2019" name="New Phytol.">
        <title>Comparative genomics reveals unique wood-decay strategies and fruiting body development in the Schizophyllaceae.</title>
        <authorList>
            <person name="Almasi E."/>
            <person name="Sahu N."/>
            <person name="Krizsan K."/>
            <person name="Balint B."/>
            <person name="Kovacs G.M."/>
            <person name="Kiss B."/>
            <person name="Cseklye J."/>
            <person name="Drula E."/>
            <person name="Henrissat B."/>
            <person name="Nagy I."/>
            <person name="Chovatia M."/>
            <person name="Adam C."/>
            <person name="LaButti K."/>
            <person name="Lipzen A."/>
            <person name="Riley R."/>
            <person name="Grigoriev I.V."/>
            <person name="Nagy L.G."/>
        </authorList>
    </citation>
    <scope>NUCLEOTIDE SEQUENCE [LARGE SCALE GENOMIC DNA]</scope>
    <source>
        <strain evidence="1 2">NL-1724</strain>
    </source>
</reference>
<dbReference type="STRING" id="97359.A0A550CU88"/>
<dbReference type="OrthoDB" id="10253744at2759"/>